<dbReference type="SUPFAM" id="SSF47819">
    <property type="entry name" value="HRDC-like"/>
    <property type="match status" value="1"/>
</dbReference>
<dbReference type="CDD" id="cd18807">
    <property type="entry name" value="SF1_C_UvrD"/>
    <property type="match status" value="1"/>
</dbReference>
<comment type="similarity">
    <text evidence="1">Belongs to the helicase family. UvrD subfamily.</text>
</comment>
<evidence type="ECO:0000256" key="5">
    <source>
        <dbReference type="ARBA" id="ARBA00022840"/>
    </source>
</evidence>
<evidence type="ECO:0000259" key="11">
    <source>
        <dbReference type="PROSITE" id="PS50967"/>
    </source>
</evidence>
<keyword evidence="3 10" id="KW-0378">Hydrolase</keyword>
<evidence type="ECO:0000259" key="13">
    <source>
        <dbReference type="PROSITE" id="PS51217"/>
    </source>
</evidence>
<evidence type="ECO:0000256" key="4">
    <source>
        <dbReference type="ARBA" id="ARBA00022806"/>
    </source>
</evidence>
<dbReference type="InterPro" id="IPR010997">
    <property type="entry name" value="HRDC-like_sf"/>
</dbReference>
<dbReference type="Gene3D" id="1.10.150.80">
    <property type="entry name" value="HRDC domain"/>
    <property type="match status" value="1"/>
</dbReference>
<comment type="caution">
    <text evidence="14">The sequence shown here is derived from an EMBL/GenBank/DDBJ whole genome shotgun (WGS) entry which is preliminary data.</text>
</comment>
<dbReference type="CDD" id="cd17932">
    <property type="entry name" value="DEXQc_UvrD"/>
    <property type="match status" value="1"/>
</dbReference>
<dbReference type="InterPro" id="IPR044876">
    <property type="entry name" value="HRDC_dom_sf"/>
</dbReference>
<dbReference type="SUPFAM" id="SSF52540">
    <property type="entry name" value="P-loop containing nucleoside triphosphate hydrolases"/>
    <property type="match status" value="1"/>
</dbReference>
<evidence type="ECO:0000313" key="15">
    <source>
        <dbReference type="Proteomes" id="UP001500220"/>
    </source>
</evidence>
<evidence type="ECO:0000256" key="10">
    <source>
        <dbReference type="PROSITE-ProRule" id="PRU00560"/>
    </source>
</evidence>
<dbReference type="Proteomes" id="UP001500220">
    <property type="component" value="Unassembled WGS sequence"/>
</dbReference>
<dbReference type="InterPro" id="IPR014017">
    <property type="entry name" value="DNA_helicase_UvrD-like_C"/>
</dbReference>
<dbReference type="PROSITE" id="PS51217">
    <property type="entry name" value="UVRD_HELICASE_CTER"/>
    <property type="match status" value="1"/>
</dbReference>
<dbReference type="InterPro" id="IPR014016">
    <property type="entry name" value="UvrD-like_ATP-bd"/>
</dbReference>
<dbReference type="Pfam" id="PF13361">
    <property type="entry name" value="UvrD_C"/>
    <property type="match status" value="2"/>
</dbReference>
<dbReference type="InterPro" id="IPR000212">
    <property type="entry name" value="DNA_helicase_UvrD/REP"/>
</dbReference>
<evidence type="ECO:0000256" key="8">
    <source>
        <dbReference type="ARBA" id="ARBA00034808"/>
    </source>
</evidence>
<dbReference type="Gene3D" id="1.10.486.10">
    <property type="entry name" value="PCRA, domain 4"/>
    <property type="match status" value="2"/>
</dbReference>
<evidence type="ECO:0000256" key="3">
    <source>
        <dbReference type="ARBA" id="ARBA00022801"/>
    </source>
</evidence>
<protein>
    <recommendedName>
        <fullName evidence="8">DNA 3'-5' helicase</fullName>
        <ecNumber evidence="8">5.6.2.4</ecNumber>
    </recommendedName>
</protein>
<feature type="domain" description="UvrD-like helicase ATP-binding" evidence="12">
    <location>
        <begin position="12"/>
        <end position="292"/>
    </location>
</feature>
<organism evidence="14 15">
    <name type="scientific">Saccharopolyspora thermophila</name>
    <dbReference type="NCBI Taxonomy" id="89367"/>
    <lineage>
        <taxon>Bacteria</taxon>
        <taxon>Bacillati</taxon>
        <taxon>Actinomycetota</taxon>
        <taxon>Actinomycetes</taxon>
        <taxon>Pseudonocardiales</taxon>
        <taxon>Pseudonocardiaceae</taxon>
        <taxon>Saccharopolyspora</taxon>
    </lineage>
</organism>
<dbReference type="EC" id="5.6.2.4" evidence="8"/>
<dbReference type="EMBL" id="BAAAHC010000024">
    <property type="protein sequence ID" value="GAA0538381.1"/>
    <property type="molecule type" value="Genomic_DNA"/>
</dbReference>
<comment type="catalytic activity">
    <reaction evidence="9">
        <text>ATP + H2O = ADP + phosphate + H(+)</text>
        <dbReference type="Rhea" id="RHEA:13065"/>
        <dbReference type="ChEBI" id="CHEBI:15377"/>
        <dbReference type="ChEBI" id="CHEBI:15378"/>
        <dbReference type="ChEBI" id="CHEBI:30616"/>
        <dbReference type="ChEBI" id="CHEBI:43474"/>
        <dbReference type="ChEBI" id="CHEBI:456216"/>
        <dbReference type="EC" id="5.6.2.4"/>
    </reaction>
</comment>
<evidence type="ECO:0000313" key="14">
    <source>
        <dbReference type="EMBL" id="GAA0538381.1"/>
    </source>
</evidence>
<dbReference type="InterPro" id="IPR027417">
    <property type="entry name" value="P-loop_NTPase"/>
</dbReference>
<keyword evidence="4 10" id="KW-0347">Helicase</keyword>
<dbReference type="PROSITE" id="PS50967">
    <property type="entry name" value="HRDC"/>
    <property type="match status" value="1"/>
</dbReference>
<reference evidence="14 15" key="1">
    <citation type="journal article" date="2019" name="Int. J. Syst. Evol. Microbiol.">
        <title>The Global Catalogue of Microorganisms (GCM) 10K type strain sequencing project: providing services to taxonomists for standard genome sequencing and annotation.</title>
        <authorList>
            <consortium name="The Broad Institute Genomics Platform"/>
            <consortium name="The Broad Institute Genome Sequencing Center for Infectious Disease"/>
            <person name="Wu L."/>
            <person name="Ma J."/>
        </authorList>
    </citation>
    <scope>NUCLEOTIDE SEQUENCE [LARGE SCALE GENOMIC DNA]</scope>
    <source>
        <strain evidence="14 15">JCM 10664</strain>
    </source>
</reference>
<sequence>MPGMTDQPRLLEGLDPEQRQAVIAPRGPVCVLAGAGTGKTRTITHRIAYLVQRGLVAPQQVLAVTFTARAAGEMRTRLRALGAAGVQAQTFHAAAFRQLRYFWPRVHETRMWQLIDNKFRLVMRAANKVGLATEKEDVRDLAGEIEWAKATLVGPEQYPAAAAAAGREVPVAPEQLSKVFAAYEQLKNQAQALDFDDLLLHIAAILEDRPEIAEEFRSRYRSFVVDEYQDVNPLQQRVLDAWLGNRDDITVVGDANQTIYSFAGASPRWLIGFPRRFPDATVVRLERDYRSTPQVVGLANQVIGAARERPAGTRLRLVGQRPDGPRPDFAEYDDETAEAEAVARRIAKLAGQGVPLSEIAVLFRVNAQSEVYEKALADAEIPYQVRGGERFFARAEVRQAMTALRTAAARGEAAEDLPAAVRAVLGEIGLTDEPPAGGAARERWESLIALVELAEELAAAVPDADLSRYVAELDARAESQHPPTVEGVTLASLHAAKGLEWDAVFLVGLVEGTLPIQHADTDAAVEEERRLLYVGVTRAREHLFLSWALARGEGGRRYRRRSRFLYNLVPDEHPAALPTKARQRELLDRVAKKPARPRCRVCGTALTSTMDIKLGRCGDCPSDVDEDLLSQLKAWRSERARQLKVPAYVVFTDATLTAIAEQRPTDERALVTISGIGASKLAKFGSDVLALIQGERRGAR</sequence>
<dbReference type="PANTHER" id="PTHR11070:SF69">
    <property type="entry name" value="ATP-DEPENDENT DNA HELICASE UVRD2"/>
    <property type="match status" value="1"/>
</dbReference>
<evidence type="ECO:0000259" key="12">
    <source>
        <dbReference type="PROSITE" id="PS51198"/>
    </source>
</evidence>
<dbReference type="Pfam" id="PF00570">
    <property type="entry name" value="HRDC"/>
    <property type="match status" value="1"/>
</dbReference>
<keyword evidence="6" id="KW-0413">Isomerase</keyword>
<feature type="domain" description="HRDC" evidence="11">
    <location>
        <begin position="622"/>
        <end position="700"/>
    </location>
</feature>
<dbReference type="Gene3D" id="3.40.50.300">
    <property type="entry name" value="P-loop containing nucleotide triphosphate hydrolases"/>
    <property type="match status" value="3"/>
</dbReference>
<accession>A0ABN1DA86</accession>
<feature type="binding site" evidence="10">
    <location>
        <begin position="33"/>
        <end position="40"/>
    </location>
    <ligand>
        <name>ATP</name>
        <dbReference type="ChEBI" id="CHEBI:30616"/>
    </ligand>
</feature>
<dbReference type="SMART" id="SM00341">
    <property type="entry name" value="HRDC"/>
    <property type="match status" value="1"/>
</dbReference>
<comment type="catalytic activity">
    <reaction evidence="7">
        <text>Couples ATP hydrolysis with the unwinding of duplex DNA by translocating in the 3'-5' direction.</text>
        <dbReference type="EC" id="5.6.2.4"/>
    </reaction>
</comment>
<name>A0ABN1DA86_9PSEU</name>
<evidence type="ECO:0000256" key="9">
    <source>
        <dbReference type="ARBA" id="ARBA00048988"/>
    </source>
</evidence>
<keyword evidence="5 10" id="KW-0067">ATP-binding</keyword>
<dbReference type="InterPro" id="IPR013986">
    <property type="entry name" value="DExx_box_DNA_helicase_dom_sf"/>
</dbReference>
<dbReference type="PROSITE" id="PS51198">
    <property type="entry name" value="UVRD_HELICASE_ATP_BIND"/>
    <property type="match status" value="1"/>
</dbReference>
<dbReference type="Pfam" id="PF00580">
    <property type="entry name" value="UvrD-helicase"/>
    <property type="match status" value="1"/>
</dbReference>
<evidence type="ECO:0000256" key="6">
    <source>
        <dbReference type="ARBA" id="ARBA00023235"/>
    </source>
</evidence>
<dbReference type="InterPro" id="IPR002121">
    <property type="entry name" value="HRDC_dom"/>
</dbReference>
<keyword evidence="2 10" id="KW-0547">Nucleotide-binding</keyword>
<dbReference type="GO" id="GO:0004386">
    <property type="term" value="F:helicase activity"/>
    <property type="evidence" value="ECO:0007669"/>
    <property type="project" value="UniProtKB-KW"/>
</dbReference>
<keyword evidence="15" id="KW-1185">Reference proteome</keyword>
<dbReference type="Gene3D" id="1.10.10.160">
    <property type="match status" value="1"/>
</dbReference>
<dbReference type="PANTHER" id="PTHR11070">
    <property type="entry name" value="UVRD / RECB / PCRA DNA HELICASE FAMILY MEMBER"/>
    <property type="match status" value="1"/>
</dbReference>
<evidence type="ECO:0000256" key="7">
    <source>
        <dbReference type="ARBA" id="ARBA00034617"/>
    </source>
</evidence>
<feature type="domain" description="UvrD-like helicase C-terminal" evidence="13">
    <location>
        <begin position="293"/>
        <end position="541"/>
    </location>
</feature>
<gene>
    <name evidence="14" type="ORF">GCM10009545_46290</name>
</gene>
<proteinExistence type="inferred from homology"/>
<evidence type="ECO:0000256" key="2">
    <source>
        <dbReference type="ARBA" id="ARBA00022741"/>
    </source>
</evidence>
<evidence type="ECO:0000256" key="1">
    <source>
        <dbReference type="ARBA" id="ARBA00009922"/>
    </source>
</evidence>